<dbReference type="PANTHER" id="PTHR47691:SF3">
    <property type="entry name" value="HTH-TYPE TRANSCRIPTIONAL REGULATOR RV0890C-RELATED"/>
    <property type="match status" value="1"/>
</dbReference>
<dbReference type="InterPro" id="IPR011990">
    <property type="entry name" value="TPR-like_helical_dom_sf"/>
</dbReference>
<dbReference type="Pfam" id="PF13424">
    <property type="entry name" value="TPR_12"/>
    <property type="match status" value="1"/>
</dbReference>
<keyword evidence="3" id="KW-1185">Reference proteome</keyword>
<dbReference type="InterPro" id="IPR000792">
    <property type="entry name" value="Tscrpt_reg_LuxR_C"/>
</dbReference>
<dbReference type="EMBL" id="JASCIS010000044">
    <property type="protein sequence ID" value="MDI3422893.1"/>
    <property type="molecule type" value="Genomic_DNA"/>
</dbReference>
<dbReference type="InterPro" id="IPR058852">
    <property type="entry name" value="HTH_77"/>
</dbReference>
<dbReference type="PANTHER" id="PTHR47691">
    <property type="entry name" value="REGULATOR-RELATED"/>
    <property type="match status" value="1"/>
</dbReference>
<dbReference type="SUPFAM" id="SSF48452">
    <property type="entry name" value="TPR-like"/>
    <property type="match status" value="1"/>
</dbReference>
<dbReference type="PRINTS" id="PR00038">
    <property type="entry name" value="HTHLUXR"/>
</dbReference>
<gene>
    <name evidence="2" type="ORF">QIT00_30865</name>
</gene>
<comment type="caution">
    <text evidence="2">The sequence shown here is derived from an EMBL/GenBank/DDBJ whole genome shotgun (WGS) entry which is preliminary data.</text>
</comment>
<dbReference type="Gene3D" id="1.25.40.10">
    <property type="entry name" value="Tetratricopeptide repeat domain"/>
    <property type="match status" value="2"/>
</dbReference>
<sequence length="784" mass="83918">MSDELGAAGVGVLSIAARCLVGREQELAELCGSLGNPAVRVTTVTGPAGVGKSRLAVAAFAEVSRAFEDGGRVVDAGGFRPGQDPETALAEALGLEPDAARPARTALRRYFEPRHSLLVLDGCDRLRPALAPVVARLINDCPRLTVLATGLERLGVYGEALLRLGPLALPPEDGAESDLAALREVASVRLFVDRTAVSRPRFTLTEENREAVVRLCRRTDGLPIAIEFAAARMKMLSPQRLLDELADGLDALSGTEFDTLSRHRGMRTALARGLDVLDPAERGLLRRLAVFHRPFDVPTAESVWPGDPADFRRLLEALVDKSLLHTEERSDGELALAMLGLTRQFLLDEAHALGEAGLLGAEHAAFCIRLAESAESGLRGPGQARLLDRLDHWREDLSGALRFLSGTGDLAGVVRIAASLRLYWQARGTVHEGIGWLRTALRGVGLTLAQQAKAHLALGELLLCTGDLTAAEDCLAMARGACEELGDHVGVASSMRRSGLVALHRGDLVEADRRLEECAAVAWVDREGEHAEVLRNLADARRAEGDAHGARRIALEALAIFEQQQDVRNVALTRLVLADAAFALGDQDGAVDLYRSALPDFAALKHLMLCPLGLEKFSILLSRARGRSTETWRRVARAVGAAAAVRAATGCVAPAQLRMEMEAVAALTRVRLGEEDAETLAAEGGNAAPETALLAVLTPLECTGSDRDPGSAHPLTPREREVAELVASGLTNREIARRLGIAEWTAVNHVRKIMRKLACTSRVQVASWMSRRAGATGRGPVRAA</sequence>
<organism evidence="2 3">
    <name type="scientific">Streptomyces luteolus</name>
    <dbReference type="NCBI Taxonomy" id="3043615"/>
    <lineage>
        <taxon>Bacteria</taxon>
        <taxon>Bacillati</taxon>
        <taxon>Actinomycetota</taxon>
        <taxon>Actinomycetes</taxon>
        <taxon>Kitasatosporales</taxon>
        <taxon>Streptomycetaceae</taxon>
        <taxon>Streptomyces</taxon>
    </lineage>
</organism>
<dbReference type="InterPro" id="IPR016032">
    <property type="entry name" value="Sig_transdc_resp-reg_C-effctor"/>
</dbReference>
<dbReference type="Pfam" id="PF00196">
    <property type="entry name" value="GerE"/>
    <property type="match status" value="1"/>
</dbReference>
<dbReference type="InterPro" id="IPR036388">
    <property type="entry name" value="WH-like_DNA-bd_sf"/>
</dbReference>
<name>A0ABT6T4T8_9ACTN</name>
<evidence type="ECO:0000313" key="2">
    <source>
        <dbReference type="EMBL" id="MDI3422893.1"/>
    </source>
</evidence>
<evidence type="ECO:0000313" key="3">
    <source>
        <dbReference type="Proteomes" id="UP001237105"/>
    </source>
</evidence>
<dbReference type="SUPFAM" id="SSF46894">
    <property type="entry name" value="C-terminal effector domain of the bipartite response regulators"/>
    <property type="match status" value="1"/>
</dbReference>
<dbReference type="Pfam" id="PF25872">
    <property type="entry name" value="HTH_77"/>
    <property type="match status" value="1"/>
</dbReference>
<dbReference type="InterPro" id="IPR027417">
    <property type="entry name" value="P-loop_NTPase"/>
</dbReference>
<dbReference type="Gene3D" id="1.10.10.10">
    <property type="entry name" value="Winged helix-like DNA-binding domain superfamily/Winged helix DNA-binding domain"/>
    <property type="match status" value="1"/>
</dbReference>
<dbReference type="Gene3D" id="3.40.50.300">
    <property type="entry name" value="P-loop containing nucleotide triphosphate hydrolases"/>
    <property type="match status" value="1"/>
</dbReference>
<feature type="domain" description="HTH luxR-type" evidence="1">
    <location>
        <begin position="708"/>
        <end position="773"/>
    </location>
</feature>
<protein>
    <submittedName>
        <fullName evidence="2">LuxR C-terminal-related transcriptional regulator</fullName>
    </submittedName>
</protein>
<dbReference type="RefSeq" id="WP_282538747.1">
    <property type="nucleotide sequence ID" value="NZ_JASCIS010000044.1"/>
</dbReference>
<accession>A0ABT6T4T8</accession>
<proteinExistence type="predicted"/>
<evidence type="ECO:0000259" key="1">
    <source>
        <dbReference type="PROSITE" id="PS50043"/>
    </source>
</evidence>
<dbReference type="PROSITE" id="PS50043">
    <property type="entry name" value="HTH_LUXR_2"/>
    <property type="match status" value="1"/>
</dbReference>
<dbReference type="CDD" id="cd06170">
    <property type="entry name" value="LuxR_C_like"/>
    <property type="match status" value="1"/>
</dbReference>
<dbReference type="SMART" id="SM00421">
    <property type="entry name" value="HTH_LUXR"/>
    <property type="match status" value="1"/>
</dbReference>
<dbReference type="Proteomes" id="UP001237105">
    <property type="component" value="Unassembled WGS sequence"/>
</dbReference>
<dbReference type="SUPFAM" id="SSF52540">
    <property type="entry name" value="P-loop containing nucleoside triphosphate hydrolases"/>
    <property type="match status" value="1"/>
</dbReference>
<reference evidence="2 3" key="1">
    <citation type="submission" date="2023-05" db="EMBL/GenBank/DDBJ databases">
        <title>Draft genome sequence of Streptomyces sp. B-S-A12 isolated from a cave soil in Thailand.</title>
        <authorList>
            <person name="Chamroensaksri N."/>
            <person name="Muangham S."/>
        </authorList>
    </citation>
    <scope>NUCLEOTIDE SEQUENCE [LARGE SCALE GENOMIC DNA]</scope>
    <source>
        <strain evidence="2 3">B-S-A12</strain>
    </source>
</reference>